<accession>A0A2H3K9L2</accession>
<evidence type="ECO:0000256" key="3">
    <source>
        <dbReference type="ARBA" id="ARBA00023163"/>
    </source>
</evidence>
<organism evidence="6 7">
    <name type="scientific">Flavobacterium branchiophilum</name>
    <dbReference type="NCBI Taxonomy" id="55197"/>
    <lineage>
        <taxon>Bacteria</taxon>
        <taxon>Pseudomonadati</taxon>
        <taxon>Bacteroidota</taxon>
        <taxon>Flavobacteriia</taxon>
        <taxon>Flavobacteriales</taxon>
        <taxon>Flavobacteriaceae</taxon>
        <taxon>Flavobacterium</taxon>
    </lineage>
</organism>
<evidence type="ECO:0000313" key="7">
    <source>
        <dbReference type="Proteomes" id="UP000220828"/>
    </source>
</evidence>
<feature type="domain" description="HTH araC/xylS-type" evidence="5">
    <location>
        <begin position="229"/>
        <end position="337"/>
    </location>
</feature>
<dbReference type="EMBL" id="PCMW01000078">
    <property type="protein sequence ID" value="PDS22832.1"/>
    <property type="molecule type" value="Genomic_DNA"/>
</dbReference>
<keyword evidence="1" id="KW-0805">Transcription regulation</keyword>
<dbReference type="PROSITE" id="PS01124">
    <property type="entry name" value="HTH_ARAC_FAMILY_2"/>
    <property type="match status" value="1"/>
</dbReference>
<proteinExistence type="predicted"/>
<gene>
    <name evidence="6" type="ORF">B0A77_12230</name>
</gene>
<comment type="caution">
    <text evidence="6">The sequence shown here is derived from an EMBL/GenBank/DDBJ whole genome shotgun (WGS) entry which is preliminary data.</text>
</comment>
<dbReference type="SUPFAM" id="SSF46689">
    <property type="entry name" value="Homeodomain-like"/>
    <property type="match status" value="1"/>
</dbReference>
<sequence length="347" mass="41616">MLLQLSNLKNLFKIYFLSLFVFLAINATFYYLMDVKFYFIGYTIFILFNILYLIYLYYFQLTKNNFLFYTNSTLVFVFLGTFFYLKLSPHLITWHFSVGIVTYNITSRLYFYKWLFIVSLLTVLNLIVLKYNCFNYINNLDELSIISENYYFYFNMNTSIYTILILIITLKFITYSELFKNNNYKYFIFREEHEQKNLPITKSITSIKNTTLTYSNLNPETVFDNEQIKNLFDKIKYSIEKEQKFLDSSLTLSSLAIYLNSNSSYVSKAINQYADMNFNDFINQYRIDYFKSLLNNKDNDTFKVSYLSTISGFKNQSTFNKAFKKIENITPSDYLKLCYPQKNDSRF</sequence>
<keyword evidence="2" id="KW-0238">DNA-binding</keyword>
<feature type="transmembrane region" description="Helical" evidence="4">
    <location>
        <begin position="39"/>
        <end position="59"/>
    </location>
</feature>
<name>A0A2H3K9L2_9FLAO</name>
<evidence type="ECO:0000256" key="1">
    <source>
        <dbReference type="ARBA" id="ARBA00023015"/>
    </source>
</evidence>
<feature type="transmembrane region" description="Helical" evidence="4">
    <location>
        <begin position="114"/>
        <end position="131"/>
    </location>
</feature>
<keyword evidence="4" id="KW-0472">Membrane</keyword>
<feature type="transmembrane region" description="Helical" evidence="4">
    <location>
        <begin position="12"/>
        <end position="33"/>
    </location>
</feature>
<protein>
    <recommendedName>
        <fullName evidence="5">HTH araC/xylS-type domain-containing protein</fullName>
    </recommendedName>
</protein>
<dbReference type="OrthoDB" id="9779074at2"/>
<dbReference type="Pfam" id="PF12833">
    <property type="entry name" value="HTH_18"/>
    <property type="match status" value="1"/>
</dbReference>
<evidence type="ECO:0000256" key="4">
    <source>
        <dbReference type="SAM" id="Phobius"/>
    </source>
</evidence>
<dbReference type="PANTHER" id="PTHR43280">
    <property type="entry name" value="ARAC-FAMILY TRANSCRIPTIONAL REGULATOR"/>
    <property type="match status" value="1"/>
</dbReference>
<dbReference type="GO" id="GO:0043565">
    <property type="term" value="F:sequence-specific DNA binding"/>
    <property type="evidence" value="ECO:0007669"/>
    <property type="project" value="InterPro"/>
</dbReference>
<dbReference type="InterPro" id="IPR009057">
    <property type="entry name" value="Homeodomain-like_sf"/>
</dbReference>
<dbReference type="Proteomes" id="UP000220828">
    <property type="component" value="Unassembled WGS sequence"/>
</dbReference>
<keyword evidence="4" id="KW-0812">Transmembrane</keyword>
<feature type="transmembrane region" description="Helical" evidence="4">
    <location>
        <begin position="66"/>
        <end position="85"/>
    </location>
</feature>
<keyword evidence="4" id="KW-1133">Transmembrane helix</keyword>
<keyword evidence="3" id="KW-0804">Transcription</keyword>
<feature type="transmembrane region" description="Helical" evidence="4">
    <location>
        <begin position="151"/>
        <end position="173"/>
    </location>
</feature>
<dbReference type="InterPro" id="IPR018060">
    <property type="entry name" value="HTH_AraC"/>
</dbReference>
<dbReference type="PANTHER" id="PTHR43280:SF29">
    <property type="entry name" value="ARAC-FAMILY TRANSCRIPTIONAL REGULATOR"/>
    <property type="match status" value="1"/>
</dbReference>
<dbReference type="AlphaFoldDB" id="A0A2H3K9L2"/>
<dbReference type="GO" id="GO:0003700">
    <property type="term" value="F:DNA-binding transcription factor activity"/>
    <property type="evidence" value="ECO:0007669"/>
    <property type="project" value="InterPro"/>
</dbReference>
<dbReference type="Gene3D" id="1.10.10.60">
    <property type="entry name" value="Homeodomain-like"/>
    <property type="match status" value="2"/>
</dbReference>
<reference evidence="6 7" key="1">
    <citation type="submission" date="2017-09" db="EMBL/GenBank/DDBJ databases">
        <title>Whole genomes of Flavobacteriaceae.</title>
        <authorList>
            <person name="Stine C."/>
            <person name="Li C."/>
            <person name="Tadesse D."/>
        </authorList>
    </citation>
    <scope>NUCLEOTIDE SEQUENCE [LARGE SCALE GENOMIC DNA]</scope>
    <source>
        <strain evidence="6 7">ATCC 35036</strain>
    </source>
</reference>
<dbReference type="SMART" id="SM00342">
    <property type="entry name" value="HTH_ARAC"/>
    <property type="match status" value="1"/>
</dbReference>
<evidence type="ECO:0000256" key="2">
    <source>
        <dbReference type="ARBA" id="ARBA00023125"/>
    </source>
</evidence>
<evidence type="ECO:0000259" key="5">
    <source>
        <dbReference type="PROSITE" id="PS01124"/>
    </source>
</evidence>
<evidence type="ECO:0000313" key="6">
    <source>
        <dbReference type="EMBL" id="PDS22832.1"/>
    </source>
</evidence>